<organism evidence="2">
    <name type="scientific">Caulobacter sp. 602-2</name>
    <dbReference type="NCBI Taxonomy" id="2710887"/>
    <lineage>
        <taxon>Bacteria</taxon>
        <taxon>Pseudomonadati</taxon>
        <taxon>Pseudomonadota</taxon>
        <taxon>Alphaproteobacteria</taxon>
        <taxon>Caulobacterales</taxon>
        <taxon>Caulobacteraceae</taxon>
        <taxon>Caulobacter</taxon>
    </lineage>
</organism>
<proteinExistence type="predicted"/>
<name>A0A6G4QVU2_9CAUL</name>
<reference evidence="2" key="1">
    <citation type="submission" date="2020-02" db="EMBL/GenBank/DDBJ databases">
        <authorList>
            <person name="Gao J."/>
            <person name="Sun J."/>
        </authorList>
    </citation>
    <scope>NUCLEOTIDE SEQUENCE</scope>
    <source>
        <strain evidence="2">602-2</strain>
    </source>
</reference>
<dbReference type="RefSeq" id="WP_165257794.1">
    <property type="nucleotide sequence ID" value="NZ_JAAKGT010000003.1"/>
</dbReference>
<feature type="signal peptide" evidence="1">
    <location>
        <begin position="1"/>
        <end position="21"/>
    </location>
</feature>
<accession>A0A6G4QVU2</accession>
<keyword evidence="1" id="KW-0732">Signal</keyword>
<dbReference type="AlphaFoldDB" id="A0A6G4QVU2"/>
<feature type="chain" id="PRO_5026001075" description="UrcA family protein" evidence="1">
    <location>
        <begin position="22"/>
        <end position="101"/>
    </location>
</feature>
<evidence type="ECO:0000256" key="1">
    <source>
        <dbReference type="SAM" id="SignalP"/>
    </source>
</evidence>
<gene>
    <name evidence="2" type="ORF">G5B46_08600</name>
</gene>
<protein>
    <recommendedName>
        <fullName evidence="3">UrcA family protein</fullName>
    </recommendedName>
</protein>
<dbReference type="EMBL" id="JAAKGT010000003">
    <property type="protein sequence ID" value="NGM49661.1"/>
    <property type="molecule type" value="Genomic_DNA"/>
</dbReference>
<evidence type="ECO:0008006" key="3">
    <source>
        <dbReference type="Google" id="ProtNLM"/>
    </source>
</evidence>
<evidence type="ECO:0000313" key="2">
    <source>
        <dbReference type="EMBL" id="NGM49661.1"/>
    </source>
</evidence>
<comment type="caution">
    <text evidence="2">The sequence shown here is derived from an EMBL/GenBank/DDBJ whole genome shotgun (WGS) entry which is preliminary data.</text>
</comment>
<sequence>MTKFSLIAAAVALLAAAQPVAAETLLGGSSHAPAGSSQRVSVTGKTASVVSDELTRAARQVCSAALKSSRHPNYASCVTETLGKARADYAALRSASANAAE</sequence>